<evidence type="ECO:0000313" key="3">
    <source>
        <dbReference type="Proteomes" id="UP001213799"/>
    </source>
</evidence>
<reference evidence="2" key="2">
    <citation type="submission" date="2023-01" db="EMBL/GenBank/DDBJ databases">
        <authorList>
            <person name="Petersen C."/>
        </authorList>
    </citation>
    <scope>NUCLEOTIDE SEQUENCE</scope>
    <source>
        <strain evidence="2">IBT 12815</strain>
    </source>
</reference>
<reference evidence="2" key="1">
    <citation type="journal article" date="2023" name="IMA Fungus">
        <title>Comparative genomic study of the Penicillium genus elucidates a diverse pangenome and 15 lateral gene transfer events.</title>
        <authorList>
            <person name="Petersen C."/>
            <person name="Sorensen T."/>
            <person name="Nielsen M.R."/>
            <person name="Sondergaard T.E."/>
            <person name="Sorensen J.L."/>
            <person name="Fitzpatrick D.A."/>
            <person name="Frisvad J.C."/>
            <person name="Nielsen K.L."/>
        </authorList>
    </citation>
    <scope>NUCLEOTIDE SEQUENCE</scope>
    <source>
        <strain evidence="2">IBT 12815</strain>
    </source>
</reference>
<keyword evidence="3" id="KW-1185">Reference proteome</keyword>
<evidence type="ECO:0000256" key="1">
    <source>
        <dbReference type="SAM" id="MobiDB-lite"/>
    </source>
</evidence>
<feature type="compositionally biased region" description="Polar residues" evidence="1">
    <location>
        <begin position="1"/>
        <end position="16"/>
    </location>
</feature>
<dbReference type="AlphaFoldDB" id="A0AAD6DMI7"/>
<proteinExistence type="predicted"/>
<protein>
    <submittedName>
        <fullName evidence="2">Uncharacterized protein</fullName>
    </submittedName>
</protein>
<dbReference type="EMBL" id="JAQJAE010000006">
    <property type="protein sequence ID" value="KAJ5588477.1"/>
    <property type="molecule type" value="Genomic_DNA"/>
</dbReference>
<dbReference type="RefSeq" id="XP_056747496.1">
    <property type="nucleotide sequence ID" value="XM_056902209.1"/>
</dbReference>
<comment type="caution">
    <text evidence="2">The sequence shown here is derived from an EMBL/GenBank/DDBJ whole genome shotgun (WGS) entry which is preliminary data.</text>
</comment>
<evidence type="ECO:0000313" key="2">
    <source>
        <dbReference type="EMBL" id="KAJ5588477.1"/>
    </source>
</evidence>
<feature type="region of interest" description="Disordered" evidence="1">
    <location>
        <begin position="1"/>
        <end position="30"/>
    </location>
</feature>
<organism evidence="2 3">
    <name type="scientific">Penicillium hordei</name>
    <dbReference type="NCBI Taxonomy" id="40994"/>
    <lineage>
        <taxon>Eukaryota</taxon>
        <taxon>Fungi</taxon>
        <taxon>Dikarya</taxon>
        <taxon>Ascomycota</taxon>
        <taxon>Pezizomycotina</taxon>
        <taxon>Eurotiomycetes</taxon>
        <taxon>Eurotiomycetidae</taxon>
        <taxon>Eurotiales</taxon>
        <taxon>Aspergillaceae</taxon>
        <taxon>Penicillium</taxon>
    </lineage>
</organism>
<name>A0AAD6DMI7_9EURO</name>
<gene>
    <name evidence="2" type="ORF">N7537_011155</name>
</gene>
<dbReference type="Proteomes" id="UP001213799">
    <property type="component" value="Unassembled WGS sequence"/>
</dbReference>
<sequence length="506" mass="57835">MARTAQNGRPNPSPYQWRQREYSDHQGNPVIRGKVSRAQSFDAPEGKEKYTIQIYSKTPIQPADFESLYEYLSPSSDDCIFIELYTSTQNDAFACVEYQRREIAHRKRLYAYSEQPSNFFPPLIPTFNPNASSSGHVDDPEPNYDTGTCLLLTSDSYRAGGDREKRNQLGTGPLFIHFTRRFPSQVQEIDLVDRVDFDELDDLPSFAEYGTEVLPEAIDIDVKFYKDQREMYQYIQATLSRLQTQRTGDDEWELDYRIDDPVSEQTTWDSQQVKRILDEQRSEALRSVSADTLSVTQSPKDIGITVKNHSSEESDLQYMIFVQFLAEIPDPELLEITGRLFTAHILSMLDSEKTVRFDFRTSGASLSSILPFPKNITVGALYSSETGTKRRIAPLEPHDVGELPSVICEEFAVVLDRPAFITEPGVLFFMNNIRPGHDHNSHRHRTIAQVRRSAGMPEVARRLAMLALEENRGLNPKRKVTKEECMSLLGLTLEQYQSALFGPSRW</sequence>
<dbReference type="GeneID" id="81592451"/>
<accession>A0AAD6DMI7</accession>